<evidence type="ECO:0000259" key="8">
    <source>
        <dbReference type="PROSITE" id="PS51459"/>
    </source>
</evidence>
<feature type="domain" description="Fido" evidence="8">
    <location>
        <begin position="54"/>
        <end position="188"/>
    </location>
</feature>
<evidence type="ECO:0000313" key="10">
    <source>
        <dbReference type="Proteomes" id="UP000475582"/>
    </source>
</evidence>
<comment type="caution">
    <text evidence="9">The sequence shown here is derived from an EMBL/GenBank/DDBJ whole genome shotgun (WGS) entry which is preliminary data.</text>
</comment>
<dbReference type="GO" id="GO:0070733">
    <property type="term" value="F:AMPylase activity"/>
    <property type="evidence" value="ECO:0007669"/>
    <property type="project" value="UniProtKB-EC"/>
</dbReference>
<dbReference type="AlphaFoldDB" id="A0A6L6PHD2"/>
<dbReference type="GO" id="GO:0005524">
    <property type="term" value="F:ATP binding"/>
    <property type="evidence" value="ECO:0007669"/>
    <property type="project" value="UniProtKB-KW"/>
</dbReference>
<dbReference type="RefSeq" id="WP_155463183.1">
    <property type="nucleotide sequence ID" value="NZ_WNKY01000007.1"/>
</dbReference>
<keyword evidence="10" id="KW-1185">Reference proteome</keyword>
<evidence type="ECO:0000256" key="2">
    <source>
        <dbReference type="ARBA" id="ARBA00022695"/>
    </source>
</evidence>
<dbReference type="PROSITE" id="PS51459">
    <property type="entry name" value="FIDO"/>
    <property type="match status" value="1"/>
</dbReference>
<evidence type="ECO:0000256" key="7">
    <source>
        <dbReference type="ARBA" id="ARBA00048696"/>
    </source>
</evidence>
<dbReference type="Proteomes" id="UP000475582">
    <property type="component" value="Unassembled WGS sequence"/>
</dbReference>
<evidence type="ECO:0000256" key="3">
    <source>
        <dbReference type="ARBA" id="ARBA00022741"/>
    </source>
</evidence>
<dbReference type="OrthoDB" id="9813719at2"/>
<dbReference type="GO" id="GO:0051302">
    <property type="term" value="P:regulation of cell division"/>
    <property type="evidence" value="ECO:0007669"/>
    <property type="project" value="TreeGrafter"/>
</dbReference>
<sequence length="243" mass="27535">MTFDPFGDYDTNGYLRNYGNLKDREFVKIQEHSAFVSNLDEALDFLSPANSPEITYQSFLDVHRILFSDFYPWAGQDRLSLGVGRNVGKGDAVEFEQSDRSRQAVEWGLHLAAKGLRQKPGAVMGAFAWAHPFLDGNGRTMLLVHTELCGRAGFAIDWTKSGKNAYLDALTKELWRPDKGLLDGYFVPLIYEVSPREDWRQRILHIQGIDGAHSPELNIAYHSDDPNGPARYDEIRRARGEDL</sequence>
<evidence type="ECO:0000256" key="4">
    <source>
        <dbReference type="ARBA" id="ARBA00022840"/>
    </source>
</evidence>
<dbReference type="Pfam" id="PF02661">
    <property type="entry name" value="Fic"/>
    <property type="match status" value="1"/>
</dbReference>
<keyword evidence="4" id="KW-0067">ATP-binding</keyword>
<name>A0A6L6PHD2_9BURK</name>
<dbReference type="Gene3D" id="1.10.3290.10">
    <property type="entry name" value="Fido-like domain"/>
    <property type="match status" value="1"/>
</dbReference>
<dbReference type="PANTHER" id="PTHR39560">
    <property type="entry name" value="PROTEIN ADENYLYLTRANSFERASE FIC-RELATED"/>
    <property type="match status" value="1"/>
</dbReference>
<reference evidence="9 10" key="1">
    <citation type="submission" date="2019-11" db="EMBL/GenBank/DDBJ databases">
        <title>Type strains purchased from KCTC, JCM and DSMZ.</title>
        <authorList>
            <person name="Lu H."/>
        </authorList>
    </citation>
    <scope>NUCLEOTIDE SEQUENCE [LARGE SCALE GENOMIC DNA]</scope>
    <source>
        <strain evidence="9 10">KCTC 22382</strain>
    </source>
</reference>
<comment type="catalytic activity">
    <reaction evidence="6">
        <text>L-threonyl-[protein] + ATP = 3-O-(5'-adenylyl)-L-threonyl-[protein] + diphosphate</text>
        <dbReference type="Rhea" id="RHEA:54292"/>
        <dbReference type="Rhea" id="RHEA-COMP:11060"/>
        <dbReference type="Rhea" id="RHEA-COMP:13847"/>
        <dbReference type="ChEBI" id="CHEBI:30013"/>
        <dbReference type="ChEBI" id="CHEBI:30616"/>
        <dbReference type="ChEBI" id="CHEBI:33019"/>
        <dbReference type="ChEBI" id="CHEBI:138113"/>
        <dbReference type="EC" id="2.7.7.108"/>
    </reaction>
</comment>
<keyword evidence="2" id="KW-0548">Nucleotidyltransferase</keyword>
<dbReference type="InterPro" id="IPR003812">
    <property type="entry name" value="Fido"/>
</dbReference>
<protein>
    <recommendedName>
        <fullName evidence="5">protein adenylyltransferase</fullName>
        <ecNumber evidence="5">2.7.7.108</ecNumber>
    </recommendedName>
</protein>
<dbReference type="EMBL" id="WNKY01000007">
    <property type="protein sequence ID" value="MTV37705.1"/>
    <property type="molecule type" value="Genomic_DNA"/>
</dbReference>
<dbReference type="SUPFAM" id="SSF140931">
    <property type="entry name" value="Fic-like"/>
    <property type="match status" value="1"/>
</dbReference>
<evidence type="ECO:0000256" key="5">
    <source>
        <dbReference type="ARBA" id="ARBA00034531"/>
    </source>
</evidence>
<organism evidence="9 10">
    <name type="scientific">Duganella radicis</name>
    <dbReference type="NCBI Taxonomy" id="551988"/>
    <lineage>
        <taxon>Bacteria</taxon>
        <taxon>Pseudomonadati</taxon>
        <taxon>Pseudomonadota</taxon>
        <taxon>Betaproteobacteria</taxon>
        <taxon>Burkholderiales</taxon>
        <taxon>Oxalobacteraceae</taxon>
        <taxon>Telluria group</taxon>
        <taxon>Duganella</taxon>
    </lineage>
</organism>
<evidence type="ECO:0000256" key="1">
    <source>
        <dbReference type="ARBA" id="ARBA00022679"/>
    </source>
</evidence>
<dbReference type="EC" id="2.7.7.108" evidence="5"/>
<dbReference type="InterPro" id="IPR036597">
    <property type="entry name" value="Fido-like_dom_sf"/>
</dbReference>
<proteinExistence type="predicted"/>
<keyword evidence="1" id="KW-0808">Transferase</keyword>
<comment type="catalytic activity">
    <reaction evidence="7">
        <text>L-tyrosyl-[protein] + ATP = O-(5'-adenylyl)-L-tyrosyl-[protein] + diphosphate</text>
        <dbReference type="Rhea" id="RHEA:54288"/>
        <dbReference type="Rhea" id="RHEA-COMP:10136"/>
        <dbReference type="Rhea" id="RHEA-COMP:13846"/>
        <dbReference type="ChEBI" id="CHEBI:30616"/>
        <dbReference type="ChEBI" id="CHEBI:33019"/>
        <dbReference type="ChEBI" id="CHEBI:46858"/>
        <dbReference type="ChEBI" id="CHEBI:83624"/>
        <dbReference type="EC" id="2.7.7.108"/>
    </reaction>
</comment>
<evidence type="ECO:0000313" key="9">
    <source>
        <dbReference type="EMBL" id="MTV37705.1"/>
    </source>
</evidence>
<dbReference type="PANTHER" id="PTHR39560:SF1">
    <property type="entry name" value="PROTEIN ADENYLYLTRANSFERASE FIC-RELATED"/>
    <property type="match status" value="1"/>
</dbReference>
<accession>A0A6L6PHD2</accession>
<gene>
    <name evidence="9" type="ORF">GM676_08915</name>
</gene>
<keyword evidence="3" id="KW-0547">Nucleotide-binding</keyword>
<evidence type="ECO:0000256" key="6">
    <source>
        <dbReference type="ARBA" id="ARBA00047939"/>
    </source>
</evidence>